<organism evidence="2 3">
    <name type="scientific">Butyrivibrio proteoclasticus (strain ATCC 51982 / DSM 14932 / B316)</name>
    <name type="common">Clostridium proteoclasticum</name>
    <dbReference type="NCBI Taxonomy" id="515622"/>
    <lineage>
        <taxon>Bacteria</taxon>
        <taxon>Bacillati</taxon>
        <taxon>Bacillota</taxon>
        <taxon>Clostridia</taxon>
        <taxon>Lachnospirales</taxon>
        <taxon>Lachnospiraceae</taxon>
        <taxon>Butyrivibrio</taxon>
    </lineage>
</organism>
<name>E0RYC4_BUTPB</name>
<proteinExistence type="predicted"/>
<gene>
    <name evidence="2" type="ordered locus">bpr_I2649</name>
</gene>
<dbReference type="STRING" id="515622.bpr_I2649"/>
<protein>
    <recommendedName>
        <fullName evidence="4">Lipoprotein</fullName>
    </recommendedName>
</protein>
<accession>E0RYC4</accession>
<keyword evidence="1" id="KW-0732">Signal</keyword>
<sequence>MKKFFMPLILSAVVLVSACGTAKDNSASQAFSKEEVSNTITEDEAYNAVINYNKAIDPEFDAGINTEGYTEYWDVSTNEDGQIVVLYRSYTAAQIRYYVNPTSGETYITEFVPGIIDEEQKTGETFNARDYLTEP</sequence>
<feature type="chain" id="PRO_5039250556" description="Lipoprotein" evidence="1">
    <location>
        <begin position="23"/>
        <end position="135"/>
    </location>
</feature>
<dbReference type="PROSITE" id="PS51257">
    <property type="entry name" value="PROKAR_LIPOPROTEIN"/>
    <property type="match status" value="1"/>
</dbReference>
<dbReference type="AlphaFoldDB" id="E0RYC4"/>
<keyword evidence="3" id="KW-1185">Reference proteome</keyword>
<dbReference type="EMBL" id="CP001810">
    <property type="protein sequence ID" value="ADL35382.1"/>
    <property type="molecule type" value="Genomic_DNA"/>
</dbReference>
<reference evidence="2 3" key="1">
    <citation type="journal article" date="2010" name="PLoS ONE">
        <title>The glycobiome of the rumen bacterium Butyrivibrio proteoclasticus B316(T) highlights adaptation to a polysaccharide-rich environment.</title>
        <authorList>
            <person name="Kelly W.J."/>
            <person name="Leahy S.C."/>
            <person name="Altermann E."/>
            <person name="Yeoman C.J."/>
            <person name="Dunne J.C."/>
            <person name="Kong Z."/>
            <person name="Pacheco D.M."/>
            <person name="Li D."/>
            <person name="Noel S.J."/>
            <person name="Moon C.D."/>
            <person name="Cookson A.L."/>
            <person name="Attwood G.T."/>
        </authorList>
    </citation>
    <scope>NUCLEOTIDE SEQUENCE [LARGE SCALE GENOMIC DNA]</scope>
    <source>
        <strain evidence="3">ATCC 51982 / DSM 14932 / B316</strain>
    </source>
</reference>
<dbReference type="HOGENOM" id="CLU_1881871_0_0_9"/>
<feature type="signal peptide" evidence="1">
    <location>
        <begin position="1"/>
        <end position="22"/>
    </location>
</feature>
<evidence type="ECO:0008006" key="4">
    <source>
        <dbReference type="Google" id="ProtNLM"/>
    </source>
</evidence>
<dbReference type="KEGG" id="bpb:bpr_I2649"/>
<evidence type="ECO:0000313" key="3">
    <source>
        <dbReference type="Proteomes" id="UP000001299"/>
    </source>
</evidence>
<evidence type="ECO:0000313" key="2">
    <source>
        <dbReference type="EMBL" id="ADL35382.1"/>
    </source>
</evidence>
<dbReference type="eggNOG" id="ENOG5032RY8">
    <property type="taxonomic scope" value="Bacteria"/>
</dbReference>
<dbReference type="RefSeq" id="WP_013282035.1">
    <property type="nucleotide sequence ID" value="NC_014387.1"/>
</dbReference>
<dbReference type="Proteomes" id="UP000001299">
    <property type="component" value="Chromosome 1"/>
</dbReference>
<evidence type="ECO:0000256" key="1">
    <source>
        <dbReference type="SAM" id="SignalP"/>
    </source>
</evidence>